<keyword evidence="2" id="KW-1185">Reference proteome</keyword>
<accession>A0ABW1UA88</accession>
<name>A0ABW1UA88_9LACO</name>
<reference evidence="2" key="1">
    <citation type="journal article" date="2019" name="Int. J. Syst. Evol. Microbiol.">
        <title>The Global Catalogue of Microorganisms (GCM) 10K type strain sequencing project: providing services to taxonomists for standard genome sequencing and annotation.</title>
        <authorList>
            <consortium name="The Broad Institute Genomics Platform"/>
            <consortium name="The Broad Institute Genome Sequencing Center for Infectious Disease"/>
            <person name="Wu L."/>
            <person name="Ma J."/>
        </authorList>
    </citation>
    <scope>NUCLEOTIDE SEQUENCE [LARGE SCALE GENOMIC DNA]</scope>
    <source>
        <strain evidence="2">CCM 8893</strain>
    </source>
</reference>
<evidence type="ECO:0008006" key="3">
    <source>
        <dbReference type="Google" id="ProtNLM"/>
    </source>
</evidence>
<dbReference type="Proteomes" id="UP001596258">
    <property type="component" value="Unassembled WGS sequence"/>
</dbReference>
<sequence length="159" mass="16658">MKRLLLAGAIDSASQRLIQQLSENPQLAVTVYTASQVDLPDTVTALTEEVLDEGGLSAAMLDQDLVVALVPTIHLAQTAQTLATAVRATGNPQLLITKTDDIDDLPLAERQARQTLMAAGVAFDLVEGLGSVGSLLGIQPTSAPVFGPDEVGPLERFAE</sequence>
<proteinExistence type="predicted"/>
<evidence type="ECO:0000313" key="2">
    <source>
        <dbReference type="Proteomes" id="UP001596258"/>
    </source>
</evidence>
<dbReference type="RefSeq" id="WP_125576031.1">
    <property type="nucleotide sequence ID" value="NZ_JBHSSO010000068.1"/>
</dbReference>
<dbReference type="Gene3D" id="3.40.50.720">
    <property type="entry name" value="NAD(P)-binding Rossmann-like Domain"/>
    <property type="match status" value="1"/>
</dbReference>
<gene>
    <name evidence="1" type="ORF">ACFP1M_09770</name>
</gene>
<dbReference type="EMBL" id="JBHSSO010000068">
    <property type="protein sequence ID" value="MFC6290457.1"/>
    <property type="molecule type" value="Genomic_DNA"/>
</dbReference>
<organism evidence="1 2">
    <name type="scientific">Levilactobacillus angrenensis</name>
    <dbReference type="NCBI Taxonomy" id="2486020"/>
    <lineage>
        <taxon>Bacteria</taxon>
        <taxon>Bacillati</taxon>
        <taxon>Bacillota</taxon>
        <taxon>Bacilli</taxon>
        <taxon>Lactobacillales</taxon>
        <taxon>Lactobacillaceae</taxon>
        <taxon>Levilactobacillus</taxon>
    </lineage>
</organism>
<evidence type="ECO:0000313" key="1">
    <source>
        <dbReference type="EMBL" id="MFC6290457.1"/>
    </source>
</evidence>
<comment type="caution">
    <text evidence="1">The sequence shown here is derived from an EMBL/GenBank/DDBJ whole genome shotgun (WGS) entry which is preliminary data.</text>
</comment>
<protein>
    <recommendedName>
        <fullName evidence="3">Pyrroline-5-carboxylate reductase catalytic N-terminal domain-containing protein</fullName>
    </recommendedName>
</protein>